<proteinExistence type="predicted"/>
<keyword evidence="2" id="KW-1185">Reference proteome</keyword>
<name>A0A4Z2IZU4_9TELE</name>
<dbReference type="AlphaFoldDB" id="A0A4Z2IZU4"/>
<comment type="caution">
    <text evidence="1">The sequence shown here is derived from an EMBL/GenBank/DDBJ whole genome shotgun (WGS) entry which is preliminary data.</text>
</comment>
<accession>A0A4Z2IZU4</accession>
<evidence type="ECO:0000313" key="1">
    <source>
        <dbReference type="EMBL" id="TNN83221.1"/>
    </source>
</evidence>
<evidence type="ECO:0000313" key="2">
    <source>
        <dbReference type="Proteomes" id="UP000314294"/>
    </source>
</evidence>
<organism evidence="1 2">
    <name type="scientific">Liparis tanakae</name>
    <name type="common">Tanaka's snailfish</name>
    <dbReference type="NCBI Taxonomy" id="230148"/>
    <lineage>
        <taxon>Eukaryota</taxon>
        <taxon>Metazoa</taxon>
        <taxon>Chordata</taxon>
        <taxon>Craniata</taxon>
        <taxon>Vertebrata</taxon>
        <taxon>Euteleostomi</taxon>
        <taxon>Actinopterygii</taxon>
        <taxon>Neopterygii</taxon>
        <taxon>Teleostei</taxon>
        <taxon>Neoteleostei</taxon>
        <taxon>Acanthomorphata</taxon>
        <taxon>Eupercaria</taxon>
        <taxon>Perciformes</taxon>
        <taxon>Cottioidei</taxon>
        <taxon>Cottales</taxon>
        <taxon>Liparidae</taxon>
        <taxon>Liparis</taxon>
    </lineage>
</organism>
<dbReference type="Proteomes" id="UP000314294">
    <property type="component" value="Unassembled WGS sequence"/>
</dbReference>
<dbReference type="EMBL" id="SRLO01000034">
    <property type="protein sequence ID" value="TNN83221.1"/>
    <property type="molecule type" value="Genomic_DNA"/>
</dbReference>
<sequence length="74" mass="7233">MMAAAAAAAAAGKEIPEPVLLAVLALLVPKEKELASVAVAAPKAPPAVFAVLEAAPKAGWPKEKPLAGSLLPAG</sequence>
<protein>
    <submittedName>
        <fullName evidence="1">Uncharacterized protein</fullName>
    </submittedName>
</protein>
<reference evidence="1 2" key="1">
    <citation type="submission" date="2019-03" db="EMBL/GenBank/DDBJ databases">
        <title>First draft genome of Liparis tanakae, snailfish: a comprehensive survey of snailfish specific genes.</title>
        <authorList>
            <person name="Kim W."/>
            <person name="Song I."/>
            <person name="Jeong J.-H."/>
            <person name="Kim D."/>
            <person name="Kim S."/>
            <person name="Ryu S."/>
            <person name="Song J.Y."/>
            <person name="Lee S.K."/>
        </authorList>
    </citation>
    <scope>NUCLEOTIDE SEQUENCE [LARGE SCALE GENOMIC DNA]</scope>
    <source>
        <tissue evidence="1">Muscle</tissue>
    </source>
</reference>
<gene>
    <name evidence="1" type="ORF">EYF80_006554</name>
</gene>